<feature type="transmembrane region" description="Helical" evidence="1">
    <location>
        <begin position="113"/>
        <end position="132"/>
    </location>
</feature>
<feature type="transmembrane region" description="Helical" evidence="1">
    <location>
        <begin position="86"/>
        <end position="107"/>
    </location>
</feature>
<dbReference type="PANTHER" id="PTHR22911:SF137">
    <property type="entry name" value="SOLUTE CARRIER FAMILY 35 MEMBER G2-RELATED"/>
    <property type="match status" value="1"/>
</dbReference>
<evidence type="ECO:0000313" key="3">
    <source>
        <dbReference type="EMBL" id="CAB4931134.1"/>
    </source>
</evidence>
<dbReference type="AlphaFoldDB" id="A0A6J7ILB9"/>
<evidence type="ECO:0000259" key="2">
    <source>
        <dbReference type="Pfam" id="PF00892"/>
    </source>
</evidence>
<feature type="domain" description="EamA" evidence="2">
    <location>
        <begin position="146"/>
        <end position="273"/>
    </location>
</feature>
<dbReference type="GO" id="GO:0016020">
    <property type="term" value="C:membrane"/>
    <property type="evidence" value="ECO:0007669"/>
    <property type="project" value="InterPro"/>
</dbReference>
<reference evidence="3" key="1">
    <citation type="submission" date="2020-05" db="EMBL/GenBank/DDBJ databases">
        <authorList>
            <person name="Chiriac C."/>
            <person name="Salcher M."/>
            <person name="Ghai R."/>
            <person name="Kavagutti S V."/>
        </authorList>
    </citation>
    <scope>NUCLEOTIDE SEQUENCE</scope>
</reference>
<protein>
    <submittedName>
        <fullName evidence="3">Unannotated protein</fullName>
    </submittedName>
</protein>
<feature type="transmembrane region" description="Helical" evidence="1">
    <location>
        <begin position="168"/>
        <end position="190"/>
    </location>
</feature>
<dbReference type="SUPFAM" id="SSF103481">
    <property type="entry name" value="Multidrug resistance efflux transporter EmrE"/>
    <property type="match status" value="2"/>
</dbReference>
<feature type="transmembrane region" description="Helical" evidence="1">
    <location>
        <begin position="257"/>
        <end position="276"/>
    </location>
</feature>
<feature type="transmembrane region" description="Helical" evidence="1">
    <location>
        <begin position="144"/>
        <end position="162"/>
    </location>
</feature>
<gene>
    <name evidence="3" type="ORF">UFOPK3772_00260</name>
</gene>
<feature type="transmembrane region" description="Helical" evidence="1">
    <location>
        <begin position="228"/>
        <end position="250"/>
    </location>
</feature>
<dbReference type="InterPro" id="IPR037185">
    <property type="entry name" value="EmrE-like"/>
</dbReference>
<dbReference type="EMBL" id="CAFBNE010000005">
    <property type="protein sequence ID" value="CAB4931134.1"/>
    <property type="molecule type" value="Genomic_DNA"/>
</dbReference>
<accession>A0A6J7ILB9</accession>
<organism evidence="3">
    <name type="scientific">freshwater metagenome</name>
    <dbReference type="NCBI Taxonomy" id="449393"/>
    <lineage>
        <taxon>unclassified sequences</taxon>
        <taxon>metagenomes</taxon>
        <taxon>ecological metagenomes</taxon>
    </lineage>
</organism>
<keyword evidence="1" id="KW-0472">Membrane</keyword>
<feature type="transmembrane region" description="Helical" evidence="1">
    <location>
        <begin position="202"/>
        <end position="222"/>
    </location>
</feature>
<dbReference type="Pfam" id="PF00892">
    <property type="entry name" value="EamA"/>
    <property type="match status" value="2"/>
</dbReference>
<sequence>MGALLALASSLMWGAGDFVGGMTSRRRPALAVYLGSQVFGFLGLIVAATVTGAWGTAPAYWPWAIAGSIAGVIGMYAFYQALAIGPMGIVSPLVALAVVIPVTFGLIQGETPSSLQGVGIIAAIIGVLLASGPELSGAESAKPLGYAAVALVFFGVMFITIAEGSKTSALMTMTGMRTTSMVLVVIAVLVFRSKGGLTPRDLPVLAFVGLLDAAANVTYGVATTLGLLSTTAVLGSLYPVVTAILAAVVLKERLRPVQYAGVCVTMLGVFLVSAGGV</sequence>
<dbReference type="InterPro" id="IPR000620">
    <property type="entry name" value="EamA_dom"/>
</dbReference>
<dbReference type="PANTHER" id="PTHR22911">
    <property type="entry name" value="ACYL-MALONYL CONDENSING ENZYME-RELATED"/>
    <property type="match status" value="1"/>
</dbReference>
<keyword evidence="1" id="KW-0812">Transmembrane</keyword>
<proteinExistence type="predicted"/>
<feature type="domain" description="EamA" evidence="2">
    <location>
        <begin position="1"/>
        <end position="131"/>
    </location>
</feature>
<name>A0A6J7ILB9_9ZZZZ</name>
<keyword evidence="1" id="KW-1133">Transmembrane helix</keyword>
<evidence type="ECO:0000256" key="1">
    <source>
        <dbReference type="SAM" id="Phobius"/>
    </source>
</evidence>
<feature type="transmembrane region" description="Helical" evidence="1">
    <location>
        <begin position="30"/>
        <end position="54"/>
    </location>
</feature>
<feature type="transmembrane region" description="Helical" evidence="1">
    <location>
        <begin position="60"/>
        <end position="79"/>
    </location>
</feature>